<feature type="domain" description="DUF6950" evidence="1">
    <location>
        <begin position="3"/>
        <end position="137"/>
    </location>
</feature>
<keyword evidence="3" id="KW-1185">Reference proteome</keyword>
<dbReference type="EMBL" id="JADWOX010000001">
    <property type="protein sequence ID" value="MBI1682394.1"/>
    <property type="molecule type" value="Genomic_DNA"/>
</dbReference>
<evidence type="ECO:0000313" key="3">
    <source>
        <dbReference type="Proteomes" id="UP000639859"/>
    </source>
</evidence>
<protein>
    <recommendedName>
        <fullName evidence="1">DUF6950 domain-containing protein</fullName>
    </recommendedName>
</protein>
<dbReference type="Proteomes" id="UP000639859">
    <property type="component" value="Unassembled WGS sequence"/>
</dbReference>
<gene>
    <name evidence="2" type="ORF">I4Q42_01785</name>
</gene>
<dbReference type="RefSeq" id="WP_198574349.1">
    <property type="nucleotide sequence ID" value="NZ_JADWOX010000001.1"/>
</dbReference>
<dbReference type="Pfam" id="PF22262">
    <property type="entry name" value="DUF6950"/>
    <property type="match status" value="1"/>
</dbReference>
<evidence type="ECO:0000313" key="2">
    <source>
        <dbReference type="EMBL" id="MBI1682394.1"/>
    </source>
</evidence>
<name>A0ABS0SSQ6_9CAUL</name>
<sequence length="139" mass="15142">MSDIAKRLAVYLAWAARQPFSYERGWDCASGLVARWVEQERGTDPAAPWRGRYSTALGCARLVRREGGMHAIMGFGLAAVGLARTETPQVGDVGLVMQVTPAGPEPVAAIRTRRRWVMLTATGLRASIRARCIAAWSLS</sequence>
<comment type="caution">
    <text evidence="2">The sequence shown here is derived from an EMBL/GenBank/DDBJ whole genome shotgun (WGS) entry which is preliminary data.</text>
</comment>
<organism evidence="2 3">
    <name type="scientific">Caulobacter hibisci</name>
    <dbReference type="NCBI Taxonomy" id="2035993"/>
    <lineage>
        <taxon>Bacteria</taxon>
        <taxon>Pseudomonadati</taxon>
        <taxon>Pseudomonadota</taxon>
        <taxon>Alphaproteobacteria</taxon>
        <taxon>Caulobacterales</taxon>
        <taxon>Caulobacteraceae</taxon>
        <taxon>Caulobacter</taxon>
    </lineage>
</organism>
<reference evidence="2 3" key="1">
    <citation type="submission" date="2020-11" db="EMBL/GenBank/DDBJ databases">
        <title>genome sequence of strain KACC 18849.</title>
        <authorList>
            <person name="Gao J."/>
            <person name="Zhang X."/>
        </authorList>
    </citation>
    <scope>NUCLEOTIDE SEQUENCE [LARGE SCALE GENOMIC DNA]</scope>
    <source>
        <strain evidence="2 3">KACC 18849</strain>
    </source>
</reference>
<dbReference type="InterPro" id="IPR053802">
    <property type="entry name" value="DUF6950"/>
</dbReference>
<evidence type="ECO:0000259" key="1">
    <source>
        <dbReference type="Pfam" id="PF22262"/>
    </source>
</evidence>
<proteinExistence type="predicted"/>
<accession>A0ABS0SSQ6</accession>